<evidence type="ECO:0000256" key="4">
    <source>
        <dbReference type="ARBA" id="ARBA00022723"/>
    </source>
</evidence>
<dbReference type="Gene3D" id="2.130.10.10">
    <property type="entry name" value="YVTN repeat-like/Quinoprotein amine dehydrogenase"/>
    <property type="match status" value="1"/>
</dbReference>
<dbReference type="Pfam" id="PF05567">
    <property type="entry name" value="T4P_PilY1"/>
    <property type="match status" value="1"/>
</dbReference>
<evidence type="ECO:0000313" key="9">
    <source>
        <dbReference type="Proteomes" id="UP000515506"/>
    </source>
</evidence>
<accession>A0ABX6RHA6</accession>
<proteinExistence type="inferred from homology"/>
<keyword evidence="4" id="KW-0479">Metal-binding</keyword>
<gene>
    <name evidence="8" type="ORF">H4W19_08365</name>
</gene>
<dbReference type="InterPro" id="IPR015943">
    <property type="entry name" value="WD40/YVTN_repeat-like_dom_sf"/>
</dbReference>
<dbReference type="Proteomes" id="UP000515506">
    <property type="component" value="Chromosome"/>
</dbReference>
<reference evidence="8 9" key="1">
    <citation type="submission" date="2020-08" db="EMBL/GenBank/DDBJ databases">
        <title>Streptomycin resistant and MDR strain, P. mexicana.</title>
        <authorList>
            <person name="Ganesh-kumar S."/>
            <person name="Zhe T."/>
            <person name="Yu Z."/>
            <person name="Min Y."/>
        </authorList>
    </citation>
    <scope>NUCLEOTIDE SEQUENCE [LARGE SCALE GENOMIC DNA]</scope>
    <source>
        <strain evidence="8 9">GTZY</strain>
    </source>
</reference>
<evidence type="ECO:0000256" key="2">
    <source>
        <dbReference type="ARBA" id="ARBA00008387"/>
    </source>
</evidence>
<dbReference type="SUPFAM" id="SSF50998">
    <property type="entry name" value="Quinoprotein alcohol dehydrogenase-like"/>
    <property type="match status" value="1"/>
</dbReference>
<evidence type="ECO:0000256" key="3">
    <source>
        <dbReference type="ARBA" id="ARBA00022558"/>
    </source>
</evidence>
<evidence type="ECO:0000256" key="6">
    <source>
        <dbReference type="ARBA" id="ARBA00023263"/>
    </source>
</evidence>
<organism evidence="8 9">
    <name type="scientific">Pseudoxanthomonas mexicana</name>
    <dbReference type="NCBI Taxonomy" id="128785"/>
    <lineage>
        <taxon>Bacteria</taxon>
        <taxon>Pseudomonadati</taxon>
        <taxon>Pseudomonadota</taxon>
        <taxon>Gammaproteobacteria</taxon>
        <taxon>Lysobacterales</taxon>
        <taxon>Lysobacteraceae</taxon>
        <taxon>Pseudoxanthomonas</taxon>
    </lineage>
</organism>
<keyword evidence="9" id="KW-1185">Reference proteome</keyword>
<feature type="domain" description="PilY1 beta-propeller" evidence="7">
    <location>
        <begin position="415"/>
        <end position="702"/>
    </location>
</feature>
<protein>
    <submittedName>
        <fullName evidence="8">Pilus assembly protein</fullName>
    </submittedName>
</protein>
<keyword evidence="6" id="KW-0281">Fimbrium</keyword>
<comment type="subcellular location">
    <subcellularLocation>
        <location evidence="1">Fimbrium</location>
    </subcellularLocation>
</comment>
<name>A0ABX6RHA6_PSEMX</name>
<evidence type="ECO:0000259" key="7">
    <source>
        <dbReference type="Pfam" id="PF05567"/>
    </source>
</evidence>
<dbReference type="InterPro" id="IPR011047">
    <property type="entry name" value="Quinoprotein_ADH-like_sf"/>
</dbReference>
<dbReference type="InterPro" id="IPR008707">
    <property type="entry name" value="B-propeller_PilY1"/>
</dbReference>
<evidence type="ECO:0000256" key="5">
    <source>
        <dbReference type="ARBA" id="ARBA00022837"/>
    </source>
</evidence>
<keyword evidence="3" id="KW-1029">Fimbrium biogenesis</keyword>
<evidence type="ECO:0000313" key="8">
    <source>
        <dbReference type="EMBL" id="QND82036.1"/>
    </source>
</evidence>
<comment type="similarity">
    <text evidence="2">Belongs to the PilY1 family.</text>
</comment>
<dbReference type="EMBL" id="CP060028">
    <property type="protein sequence ID" value="QND82036.1"/>
    <property type="molecule type" value="Genomic_DNA"/>
</dbReference>
<sequence>MKVAKAGASQAFSDLGTDVRVGFRTIHNRNTYNIPVNNNNGLFADPNGTGGANNNRTTWFNRLFNAAGSGRTPLHNALNSAGSYFELTDASGPWGPQAGVNQLACRQNFAILTTDGYWNDGNTGYANYDNQDGPVITGPSGATYQYRPGNPYQGADPSTLADVAMRYWNTDLRGDLDNIVPTTTANPAFWQHMVTFGISIGLKGSLNPDTDLPALTAGTRFWPNPNDNEDFHRIDDLFHASVNGRGSFIAAGDPNEFTSGLKAALATITERTGSFSNVAANSARLQTGTKLFQASYVSGVWTGELVAYDRLTPPQTGFAATPTWRSSNGIPATGRKVFTSNGTLGLAFPGSATTAQLSALTRTGTALNFPVTGAQNAAYLAGDRTLELNNGGTLRNRNHLLGDIVSSSPAYVDDTQTLYVGANDGMLHAFNASNGQELFGYIPNIVNWSNLGSLSRPDYAHQYFVDGAIVVSTRKQTPGQNILVGALGRGGKGIFALDVSNPASFGTTNFKWERAETTNNLMGQVLTRPIIAKLNNNVTAVIVANGPNSTAERAALLVYNLDTGALISEIDTGVGSAAAPNGLFAPVGIDQDASGTLDYIYAGDMLGNVWKFNLTSSSPTAWSNAANRTRLFTATSSTGTVQPITGGLTLAMNPSTYKTWVFFGTGRFVTTGDVSDRSVQSLYGIEDNSTTLTRASLTSRKTMIATTKDGQPVRAFEATQALPVTSSGWYIDLVTPPTPPGTAEGERIVTPPQMDGSVLEVSSIIPTSANACQADGRGYLNALDAFTGTSAKKPYFDVDGDGDFSDETVTYTDGSGNTVTVPIGSVDLGVGMVTQGSLFSGNPDALGLICAGGSAGGLGCRGKNDPRNVGRVSWREIRQE</sequence>
<evidence type="ECO:0000256" key="1">
    <source>
        <dbReference type="ARBA" id="ARBA00004561"/>
    </source>
</evidence>
<keyword evidence="5" id="KW-0106">Calcium</keyword>